<evidence type="ECO:0000256" key="13">
    <source>
        <dbReference type="ARBA" id="ARBA00022989"/>
    </source>
</evidence>
<feature type="transmembrane region" description="Helical" evidence="19">
    <location>
        <begin position="234"/>
        <end position="252"/>
    </location>
</feature>
<keyword evidence="21" id="KW-1185">Reference proteome</keyword>
<keyword evidence="14" id="KW-0443">Lipid metabolism</keyword>
<keyword evidence="11 18" id="KW-0812">Transmembrane</keyword>
<keyword evidence="13 19" id="KW-1133">Transmembrane helix</keyword>
<reference evidence="20 21" key="1">
    <citation type="submission" date="2014-03" db="EMBL/GenBank/DDBJ databases">
        <title>Bradyrhizobium valentinum sp. nov., isolated from effective nodules of Lupinus mariae-josephae, a lupine endemic of basic-lime soils in Eastern Spain.</title>
        <authorList>
            <person name="Duran D."/>
            <person name="Rey L."/>
            <person name="Navarro A."/>
            <person name="Busquets A."/>
            <person name="Imperial J."/>
            <person name="Ruiz-Argueso T."/>
        </authorList>
    </citation>
    <scope>NUCLEOTIDE SEQUENCE [LARGE SCALE GENOMIC DNA]</scope>
    <source>
        <strain evidence="20 21">LmjM3</strain>
    </source>
</reference>
<evidence type="ECO:0000256" key="16">
    <source>
        <dbReference type="ARBA" id="ARBA00023209"/>
    </source>
</evidence>
<dbReference type="PROSITE" id="PS01315">
    <property type="entry name" value="CDS"/>
    <property type="match status" value="1"/>
</dbReference>
<evidence type="ECO:0000313" key="20">
    <source>
        <dbReference type="EMBL" id="KRR06384.1"/>
    </source>
</evidence>
<feature type="transmembrane region" description="Helical" evidence="19">
    <location>
        <begin position="160"/>
        <end position="180"/>
    </location>
</feature>
<dbReference type="EC" id="2.7.7.41" evidence="6 18"/>
<evidence type="ECO:0000256" key="19">
    <source>
        <dbReference type="SAM" id="Phobius"/>
    </source>
</evidence>
<feature type="transmembrane region" description="Helical" evidence="19">
    <location>
        <begin position="120"/>
        <end position="140"/>
    </location>
</feature>
<evidence type="ECO:0000256" key="4">
    <source>
        <dbReference type="ARBA" id="ARBA00005189"/>
    </source>
</evidence>
<organism evidence="20 21">
    <name type="scientific">Bradyrhizobium valentinum</name>
    <dbReference type="NCBI Taxonomy" id="1518501"/>
    <lineage>
        <taxon>Bacteria</taxon>
        <taxon>Pseudomonadati</taxon>
        <taxon>Pseudomonadota</taxon>
        <taxon>Alphaproteobacteria</taxon>
        <taxon>Hyphomicrobiales</taxon>
        <taxon>Nitrobacteraceae</taxon>
        <taxon>Bradyrhizobium</taxon>
    </lineage>
</organism>
<dbReference type="Pfam" id="PF01148">
    <property type="entry name" value="CTP_transf_1"/>
    <property type="match status" value="1"/>
</dbReference>
<keyword evidence="17" id="KW-1208">Phospholipid metabolism</keyword>
<dbReference type="STRING" id="1518501.CQ10_22330"/>
<evidence type="ECO:0000256" key="15">
    <source>
        <dbReference type="ARBA" id="ARBA00023136"/>
    </source>
</evidence>
<evidence type="ECO:0000256" key="8">
    <source>
        <dbReference type="ARBA" id="ARBA00022475"/>
    </source>
</evidence>
<accession>A0A0R3LMF5</accession>
<evidence type="ECO:0000256" key="2">
    <source>
        <dbReference type="ARBA" id="ARBA00004651"/>
    </source>
</evidence>
<name>A0A0R3LMF5_9BRAD</name>
<keyword evidence="8" id="KW-1003">Cell membrane</keyword>
<evidence type="ECO:0000256" key="17">
    <source>
        <dbReference type="ARBA" id="ARBA00023264"/>
    </source>
</evidence>
<comment type="subcellular location">
    <subcellularLocation>
        <location evidence="2">Cell membrane</location>
        <topology evidence="2">Multi-pass membrane protein</topology>
    </subcellularLocation>
</comment>
<dbReference type="Proteomes" id="UP000051913">
    <property type="component" value="Unassembled WGS sequence"/>
</dbReference>
<evidence type="ECO:0000256" key="7">
    <source>
        <dbReference type="ARBA" id="ARBA00019373"/>
    </source>
</evidence>
<dbReference type="GO" id="GO:0016024">
    <property type="term" value="P:CDP-diacylglycerol biosynthetic process"/>
    <property type="evidence" value="ECO:0007669"/>
    <property type="project" value="UniProtKB-UniPathway"/>
</dbReference>
<dbReference type="AlphaFoldDB" id="A0A0R3LMF5"/>
<keyword evidence="10 18" id="KW-0808">Transferase</keyword>
<dbReference type="EMBL" id="LLXX01000109">
    <property type="protein sequence ID" value="KRR06384.1"/>
    <property type="molecule type" value="Genomic_DNA"/>
</dbReference>
<feature type="transmembrane region" description="Helical" evidence="19">
    <location>
        <begin position="56"/>
        <end position="89"/>
    </location>
</feature>
<evidence type="ECO:0000256" key="10">
    <source>
        <dbReference type="ARBA" id="ARBA00022679"/>
    </source>
</evidence>
<gene>
    <name evidence="20" type="ORF">CP49_38435</name>
</gene>
<sequence>MRIAAAAVLIPLAVAIAYAGGWFWVALVTLAAIGLFVEWLAIVGLAGAVRVTVPGVVALAVAGLCFAIGRLDAALIVLGVGFVAVVSIAPERRNWAAAGFLYAAAAEIASVLVRLDPVKGFAALMFVLLIVWATDSGGYFAGRGIGGPKLWPRVSPKKTWAGAAGGLAVSLAVAVGFAAFDLGRIGPLLMLSAALSVVSQLGDLLESAVKRRFGVKDSSHIIPGHGGLMDRLDGFVAAVVVAALFGLLRGGADGVGRGLMVW</sequence>
<evidence type="ECO:0000256" key="11">
    <source>
        <dbReference type="ARBA" id="ARBA00022692"/>
    </source>
</evidence>
<dbReference type="PANTHER" id="PTHR46382:SF1">
    <property type="entry name" value="PHOSPHATIDATE CYTIDYLYLTRANSFERASE"/>
    <property type="match status" value="1"/>
</dbReference>
<evidence type="ECO:0000256" key="18">
    <source>
        <dbReference type="RuleBase" id="RU003938"/>
    </source>
</evidence>
<evidence type="ECO:0000256" key="3">
    <source>
        <dbReference type="ARBA" id="ARBA00005119"/>
    </source>
</evidence>
<comment type="pathway">
    <text evidence="4">Lipid metabolism.</text>
</comment>
<evidence type="ECO:0000256" key="5">
    <source>
        <dbReference type="ARBA" id="ARBA00010185"/>
    </source>
</evidence>
<proteinExistence type="inferred from homology"/>
<evidence type="ECO:0000256" key="12">
    <source>
        <dbReference type="ARBA" id="ARBA00022695"/>
    </source>
</evidence>
<keyword evidence="15 19" id="KW-0472">Membrane</keyword>
<keyword evidence="16" id="KW-0594">Phospholipid biosynthesis</keyword>
<evidence type="ECO:0000313" key="21">
    <source>
        <dbReference type="Proteomes" id="UP000051913"/>
    </source>
</evidence>
<dbReference type="GO" id="GO:0004605">
    <property type="term" value="F:phosphatidate cytidylyltransferase activity"/>
    <property type="evidence" value="ECO:0007669"/>
    <property type="project" value="UniProtKB-EC"/>
</dbReference>
<keyword evidence="9" id="KW-0444">Lipid biosynthesis</keyword>
<evidence type="ECO:0000256" key="6">
    <source>
        <dbReference type="ARBA" id="ARBA00012487"/>
    </source>
</evidence>
<dbReference type="InterPro" id="IPR000374">
    <property type="entry name" value="PC_trans"/>
</dbReference>
<evidence type="ECO:0000256" key="9">
    <source>
        <dbReference type="ARBA" id="ARBA00022516"/>
    </source>
</evidence>
<dbReference type="PANTHER" id="PTHR46382">
    <property type="entry name" value="PHOSPHATIDATE CYTIDYLYLTRANSFERASE"/>
    <property type="match status" value="1"/>
</dbReference>
<keyword evidence="12 18" id="KW-0548">Nucleotidyltransferase</keyword>
<dbReference type="GO" id="GO:0005886">
    <property type="term" value="C:plasma membrane"/>
    <property type="evidence" value="ECO:0007669"/>
    <property type="project" value="UniProtKB-SubCell"/>
</dbReference>
<comment type="catalytic activity">
    <reaction evidence="1 18">
        <text>a 1,2-diacyl-sn-glycero-3-phosphate + CTP + H(+) = a CDP-1,2-diacyl-sn-glycerol + diphosphate</text>
        <dbReference type="Rhea" id="RHEA:16229"/>
        <dbReference type="ChEBI" id="CHEBI:15378"/>
        <dbReference type="ChEBI" id="CHEBI:33019"/>
        <dbReference type="ChEBI" id="CHEBI:37563"/>
        <dbReference type="ChEBI" id="CHEBI:58332"/>
        <dbReference type="ChEBI" id="CHEBI:58608"/>
        <dbReference type="EC" id="2.7.7.41"/>
    </reaction>
</comment>
<comment type="similarity">
    <text evidence="5 18">Belongs to the CDS family.</text>
</comment>
<evidence type="ECO:0000256" key="14">
    <source>
        <dbReference type="ARBA" id="ARBA00023098"/>
    </source>
</evidence>
<comment type="pathway">
    <text evidence="3 18">Phospholipid metabolism; CDP-diacylglycerol biosynthesis; CDP-diacylglycerol from sn-glycerol 3-phosphate: step 3/3.</text>
</comment>
<evidence type="ECO:0000256" key="1">
    <source>
        <dbReference type="ARBA" id="ARBA00001698"/>
    </source>
</evidence>
<comment type="caution">
    <text evidence="20">The sequence shown here is derived from an EMBL/GenBank/DDBJ whole genome shotgun (WGS) entry which is preliminary data.</text>
</comment>
<dbReference type="UniPathway" id="UPA00557">
    <property type="reaction ID" value="UER00614"/>
</dbReference>
<protein>
    <recommendedName>
        <fullName evidence="7 18">Phosphatidate cytidylyltransferase</fullName>
        <ecNumber evidence="6 18">2.7.7.41</ecNumber>
    </recommendedName>
</protein>